<dbReference type="GO" id="GO:0006508">
    <property type="term" value="P:proteolysis"/>
    <property type="evidence" value="ECO:0007669"/>
    <property type="project" value="UniProtKB-KW"/>
</dbReference>
<feature type="binding site" evidence="6">
    <location>
        <position position="188"/>
    </location>
    <ligand>
        <name>substrate</name>
    </ligand>
</feature>
<evidence type="ECO:0000256" key="7">
    <source>
        <dbReference type="RuleBase" id="RU003653"/>
    </source>
</evidence>
<comment type="subunit">
    <text evidence="6">Monomer.</text>
</comment>
<dbReference type="GO" id="GO:0005829">
    <property type="term" value="C:cytosol"/>
    <property type="evidence" value="ECO:0007669"/>
    <property type="project" value="TreeGrafter"/>
</dbReference>
<dbReference type="PANTHER" id="PTHR43330:SF17">
    <property type="entry name" value="METHIONINE AMINOPEPTIDASE"/>
    <property type="match status" value="1"/>
</dbReference>
<evidence type="ECO:0000256" key="3">
    <source>
        <dbReference type="ARBA" id="ARBA00022670"/>
    </source>
</evidence>
<feature type="binding site" evidence="6">
    <location>
        <position position="181"/>
    </location>
    <ligand>
        <name>a divalent metal cation</name>
        <dbReference type="ChEBI" id="CHEBI:60240"/>
        <label>2</label>
        <note>catalytic</note>
    </ligand>
</feature>
<feature type="domain" description="Peptidase M24" evidence="8">
    <location>
        <begin position="23"/>
        <end position="253"/>
    </location>
</feature>
<evidence type="ECO:0000256" key="5">
    <source>
        <dbReference type="ARBA" id="ARBA00022801"/>
    </source>
</evidence>
<feature type="binding site" evidence="6">
    <location>
        <position position="214"/>
    </location>
    <ligand>
        <name>a divalent metal cation</name>
        <dbReference type="ChEBI" id="CHEBI:60240"/>
        <label>2</label>
        <note>catalytic</note>
    </ligand>
</feature>
<dbReference type="InterPro" id="IPR036005">
    <property type="entry name" value="Creatinase/aminopeptidase-like"/>
</dbReference>
<comment type="caution">
    <text evidence="9">The sequence shown here is derived from an EMBL/GenBank/DDBJ whole genome shotgun (WGS) entry which is preliminary data.</text>
</comment>
<keyword evidence="10" id="KW-1185">Reference proteome</keyword>
<dbReference type="PROSITE" id="PS00680">
    <property type="entry name" value="MAP_1"/>
    <property type="match status" value="1"/>
</dbReference>
<dbReference type="Proteomes" id="UP000018559">
    <property type="component" value="Unassembled WGS sequence"/>
</dbReference>
<dbReference type="InterPro" id="IPR001714">
    <property type="entry name" value="Pept_M24_MAP"/>
</dbReference>
<name>V7HUM7_9LACO</name>
<evidence type="ECO:0000256" key="2">
    <source>
        <dbReference type="ARBA" id="ARBA00022438"/>
    </source>
</evidence>
<dbReference type="NCBIfam" id="TIGR00500">
    <property type="entry name" value="met_pdase_I"/>
    <property type="match status" value="1"/>
</dbReference>
<dbReference type="PATRIC" id="fig|1392007.3.peg.1578"/>
<dbReference type="AlphaFoldDB" id="V7HUM7"/>
<dbReference type="Gene3D" id="3.90.230.10">
    <property type="entry name" value="Creatinase/methionine aminopeptidase superfamily"/>
    <property type="match status" value="1"/>
</dbReference>
<dbReference type="CDD" id="cd01086">
    <property type="entry name" value="MetAP1"/>
    <property type="match status" value="1"/>
</dbReference>
<dbReference type="HAMAP" id="MF_01974">
    <property type="entry name" value="MetAP_1"/>
    <property type="match status" value="1"/>
</dbReference>
<evidence type="ECO:0000256" key="1">
    <source>
        <dbReference type="ARBA" id="ARBA00002521"/>
    </source>
</evidence>
<gene>
    <name evidence="6" type="primary">map</name>
    <name evidence="9" type="ORF">LEQ_0870c</name>
</gene>
<dbReference type="GO" id="GO:0070006">
    <property type="term" value="F:metalloaminopeptidase activity"/>
    <property type="evidence" value="ECO:0007669"/>
    <property type="project" value="UniProtKB-UniRule"/>
</dbReference>
<feature type="binding site" evidence="6">
    <location>
        <position position="106"/>
    </location>
    <ligand>
        <name>a divalent metal cation</name>
        <dbReference type="ChEBI" id="CHEBI:60240"/>
        <label>1</label>
    </ligand>
</feature>
<feature type="binding site" evidence="6">
    <location>
        <position position="117"/>
    </location>
    <ligand>
        <name>a divalent metal cation</name>
        <dbReference type="ChEBI" id="CHEBI:60240"/>
        <label>2</label>
        <note>catalytic</note>
    </ligand>
</feature>
<evidence type="ECO:0000259" key="8">
    <source>
        <dbReference type="Pfam" id="PF00557"/>
    </source>
</evidence>
<keyword evidence="2 6" id="KW-0031">Aminopeptidase</keyword>
<organism evidence="9 10">
    <name type="scientific">Ligilactobacillus equi DPC 6820</name>
    <dbReference type="NCBI Taxonomy" id="1392007"/>
    <lineage>
        <taxon>Bacteria</taxon>
        <taxon>Bacillati</taxon>
        <taxon>Bacillota</taxon>
        <taxon>Bacilli</taxon>
        <taxon>Lactobacillales</taxon>
        <taxon>Lactobacillaceae</taxon>
        <taxon>Ligilactobacillus</taxon>
    </lineage>
</organism>
<comment type="cofactor">
    <cofactor evidence="6">
        <name>Co(2+)</name>
        <dbReference type="ChEBI" id="CHEBI:48828"/>
    </cofactor>
    <cofactor evidence="6">
        <name>Zn(2+)</name>
        <dbReference type="ChEBI" id="CHEBI:29105"/>
    </cofactor>
    <cofactor evidence="6">
        <name>Mn(2+)</name>
        <dbReference type="ChEBI" id="CHEBI:29035"/>
    </cofactor>
    <cofactor evidence="6">
        <name>Fe(2+)</name>
        <dbReference type="ChEBI" id="CHEBI:29033"/>
    </cofactor>
    <text evidence="6">Binds 2 divalent metal cations per subunit. Has a high-affinity and a low affinity metal-binding site. The true nature of the physiological cofactor is under debate. The enzyme is active with cobalt, zinc, manganese or divalent iron ions. Most likely, methionine aminopeptidases function as mononuclear Fe(2+)-metalloproteases under physiological conditions, and the catalytically relevant metal-binding site has been assigned to the histidine-containing high-affinity site.</text>
</comment>
<comment type="catalytic activity">
    <reaction evidence="6 7">
        <text>Release of N-terminal amino acids, preferentially methionine, from peptides and arylamides.</text>
        <dbReference type="EC" id="3.4.11.18"/>
    </reaction>
</comment>
<evidence type="ECO:0000313" key="9">
    <source>
        <dbReference type="EMBL" id="ETA73612.1"/>
    </source>
</evidence>
<feature type="binding site" evidence="6">
    <location>
        <position position="246"/>
    </location>
    <ligand>
        <name>a divalent metal cation</name>
        <dbReference type="ChEBI" id="CHEBI:60240"/>
        <label>1</label>
    </ligand>
</feature>
<dbReference type="PANTHER" id="PTHR43330">
    <property type="entry name" value="METHIONINE AMINOPEPTIDASE"/>
    <property type="match status" value="1"/>
</dbReference>
<dbReference type="InterPro" id="IPR000994">
    <property type="entry name" value="Pept_M24"/>
</dbReference>
<dbReference type="GO" id="GO:0004239">
    <property type="term" value="F:initiator methionyl aminopeptidase activity"/>
    <property type="evidence" value="ECO:0007669"/>
    <property type="project" value="UniProtKB-UniRule"/>
</dbReference>
<evidence type="ECO:0000313" key="10">
    <source>
        <dbReference type="Proteomes" id="UP000018559"/>
    </source>
</evidence>
<feature type="binding site" evidence="6">
    <location>
        <position position="246"/>
    </location>
    <ligand>
        <name>a divalent metal cation</name>
        <dbReference type="ChEBI" id="CHEBI:60240"/>
        <label>2</label>
        <note>catalytic</note>
    </ligand>
</feature>
<evidence type="ECO:0000256" key="4">
    <source>
        <dbReference type="ARBA" id="ARBA00022723"/>
    </source>
</evidence>
<accession>V7HUM7</accession>
<feature type="binding site" evidence="6">
    <location>
        <position position="88"/>
    </location>
    <ligand>
        <name>substrate</name>
    </ligand>
</feature>
<dbReference type="EC" id="3.4.11.18" evidence="6 7"/>
<keyword evidence="4 6" id="KW-0479">Metal-binding</keyword>
<dbReference type="InterPro" id="IPR002467">
    <property type="entry name" value="Pept_M24A_MAP1"/>
</dbReference>
<dbReference type="PRINTS" id="PR00599">
    <property type="entry name" value="MAPEPTIDASE"/>
</dbReference>
<dbReference type="SUPFAM" id="SSF55920">
    <property type="entry name" value="Creatinase/aminopeptidase"/>
    <property type="match status" value="1"/>
</dbReference>
<dbReference type="EMBL" id="AWWH01000168">
    <property type="protein sequence ID" value="ETA73612.1"/>
    <property type="molecule type" value="Genomic_DNA"/>
</dbReference>
<keyword evidence="5 6" id="KW-0378">Hydrolase</keyword>
<feature type="binding site" evidence="6">
    <location>
        <position position="117"/>
    </location>
    <ligand>
        <name>a divalent metal cation</name>
        <dbReference type="ChEBI" id="CHEBI:60240"/>
        <label>1</label>
    </ligand>
</feature>
<comment type="similarity">
    <text evidence="6">Belongs to the peptidase M24A family. Methionine aminopeptidase type 1 subfamily.</text>
</comment>
<proteinExistence type="inferred from homology"/>
<dbReference type="GO" id="GO:0046872">
    <property type="term" value="F:metal ion binding"/>
    <property type="evidence" value="ECO:0007669"/>
    <property type="project" value="UniProtKB-UniRule"/>
</dbReference>
<dbReference type="Pfam" id="PF00557">
    <property type="entry name" value="Peptidase_M24"/>
    <property type="match status" value="1"/>
</dbReference>
<reference evidence="9 10" key="1">
    <citation type="journal article" date="2014" name="Genome Announc.">
        <title>The Genome of the Predominant Equine Lactobacillus Species, Lactobacillus equi, Is Reflective of Its Lifestyle Adaptations to an Herbivorous Host.</title>
        <authorList>
            <person name="O'Donnell M.M."/>
            <person name="Harris H.M."/>
            <person name="O'Toole P.W."/>
            <person name="Ross R.P."/>
        </authorList>
    </citation>
    <scope>NUCLEOTIDE SEQUENCE [LARGE SCALE GENOMIC DNA]</scope>
    <source>
        <strain evidence="9 10">DPC 6820</strain>
    </source>
</reference>
<protein>
    <recommendedName>
        <fullName evidence="6 7">Methionine aminopeptidase</fullName>
        <shortName evidence="6">MAP</shortName>
        <shortName evidence="6">MetAP</shortName>
        <ecNumber evidence="6 7">3.4.11.18</ecNumber>
    </recommendedName>
    <alternativeName>
        <fullName evidence="6">Peptidase M</fullName>
    </alternativeName>
</protein>
<keyword evidence="3 6" id="KW-0645">Protease</keyword>
<sequence length="276" mass="30658">MSFKNQKGRESMITIKSPREIDEMAKSGAILAGMHRGLREIIKPGMSSWEIEEFARNYIESHDAICEQIGFEGYEYATCVSVNDEICHGFPRKNLILKDGDLIKVDTVVNYHGAMSDSCWSYVVGKSTPEIDRLMEVTKKALYLGIDQAQVGNRIGDIGAAIQKYTEEENGYGDVRDFIGHGIGPTMHESPNVPHYGVAGKGLRLREGMTITIEPMINTGTYEITMDDPSGWVARTADGGLSCQFEHTIVITKDGPKILTSQDPEMDAKYLWKPAE</sequence>
<comment type="function">
    <text evidence="1 6">Removes the N-terminal methionine from nascent proteins. The N-terminal methionine is often cleaved when the second residue in the primary sequence is small and uncharged (Met-Ala-, Cys, Gly, Pro, Ser, Thr, or Val). Requires deformylation of the N(alpha)-formylated initiator methionine before it can be hydrolyzed.</text>
</comment>
<evidence type="ECO:0000256" key="6">
    <source>
        <dbReference type="HAMAP-Rule" id="MF_01974"/>
    </source>
</evidence>